<evidence type="ECO:0000259" key="1">
    <source>
        <dbReference type="Pfam" id="PF13380"/>
    </source>
</evidence>
<dbReference type="EnsemblFungi" id="EJT75551">
    <property type="protein sequence ID" value="EJT75551"/>
    <property type="gene ID" value="GGTG_05484"/>
</dbReference>
<dbReference type="eggNOG" id="ENOG502S3ZG">
    <property type="taxonomic scope" value="Eukaryota"/>
</dbReference>
<proteinExistence type="predicted"/>
<dbReference type="VEuPathDB" id="FungiDB:GGTG_05484"/>
<dbReference type="SUPFAM" id="SSF51735">
    <property type="entry name" value="NAD(P)-binding Rossmann-fold domains"/>
    <property type="match status" value="1"/>
</dbReference>
<accession>J3NW21</accession>
<dbReference type="Pfam" id="PF13380">
    <property type="entry name" value="CoA_binding_2"/>
    <property type="match status" value="1"/>
</dbReference>
<dbReference type="EMBL" id="GL385397">
    <property type="protein sequence ID" value="EJT75551.1"/>
    <property type="molecule type" value="Genomic_DNA"/>
</dbReference>
<name>J3NW21_GAET3</name>
<reference evidence="3" key="5">
    <citation type="submission" date="2018-04" db="UniProtKB">
        <authorList>
            <consortium name="EnsemblFungi"/>
        </authorList>
    </citation>
    <scope>IDENTIFICATION</scope>
    <source>
        <strain evidence="3">R3-111a-1</strain>
    </source>
</reference>
<dbReference type="OrthoDB" id="5138418at2759"/>
<dbReference type="RefSeq" id="XP_009221551.1">
    <property type="nucleotide sequence ID" value="XM_009223287.1"/>
</dbReference>
<evidence type="ECO:0000313" key="4">
    <source>
        <dbReference type="Proteomes" id="UP000006039"/>
    </source>
</evidence>
<protein>
    <recommendedName>
        <fullName evidence="1">CoA-binding domain-containing protein</fullName>
    </recommendedName>
</protein>
<evidence type="ECO:0000313" key="3">
    <source>
        <dbReference type="EnsemblFungi" id="EJT75551"/>
    </source>
</evidence>
<dbReference type="PANTHER" id="PTHR33303">
    <property type="entry name" value="CYTOPLASMIC PROTEIN-RELATED"/>
    <property type="match status" value="1"/>
</dbReference>
<evidence type="ECO:0000313" key="2">
    <source>
        <dbReference type="EMBL" id="EJT75551.1"/>
    </source>
</evidence>
<feature type="domain" description="CoA-binding" evidence="1">
    <location>
        <begin position="23"/>
        <end position="129"/>
    </location>
</feature>
<dbReference type="GeneID" id="20345942"/>
<reference evidence="2" key="3">
    <citation type="submission" date="2010-09" db="EMBL/GenBank/DDBJ databases">
        <title>Annotation of Gaeumannomyces graminis var. tritici R3-111a-1.</title>
        <authorList>
            <consortium name="The Broad Institute Genome Sequencing Platform"/>
            <person name="Ma L.-J."/>
            <person name="Dead R."/>
            <person name="Young S.K."/>
            <person name="Zeng Q."/>
            <person name="Gargeya S."/>
            <person name="Fitzgerald M."/>
            <person name="Haas B."/>
            <person name="Abouelleil A."/>
            <person name="Alvarado L."/>
            <person name="Arachchi H.M."/>
            <person name="Berlin A."/>
            <person name="Brown A."/>
            <person name="Chapman S.B."/>
            <person name="Chen Z."/>
            <person name="Dunbar C."/>
            <person name="Freedman E."/>
            <person name="Gearin G."/>
            <person name="Gellesch M."/>
            <person name="Goldberg J."/>
            <person name="Griggs A."/>
            <person name="Gujja S."/>
            <person name="Heiman D."/>
            <person name="Howarth C."/>
            <person name="Larson L."/>
            <person name="Lui A."/>
            <person name="MacDonald P.J.P."/>
            <person name="Mehta T."/>
            <person name="Montmayeur A."/>
            <person name="Murphy C."/>
            <person name="Neiman D."/>
            <person name="Pearson M."/>
            <person name="Priest M."/>
            <person name="Roberts A."/>
            <person name="Saif S."/>
            <person name="Shea T."/>
            <person name="Shenoy N."/>
            <person name="Sisk P."/>
            <person name="Stolte C."/>
            <person name="Sykes S."/>
            <person name="Yandava C."/>
            <person name="Wortman J."/>
            <person name="Nusbaum C."/>
            <person name="Birren B."/>
        </authorList>
    </citation>
    <scope>NUCLEOTIDE SEQUENCE</scope>
    <source>
        <strain evidence="2">R3-111a-1</strain>
    </source>
</reference>
<keyword evidence="4" id="KW-1185">Reference proteome</keyword>
<sequence length="163" mass="17860">MRLHIVYQMNSKAAVRKFFSSSRFAVVGASSDPDKYGNKVLCWYLQQSLPVTPINTKSKTIEALEKFHDAVPSLSSLPASEFTDTSVSIITHPDVTIEILKEACKLRIPAVWLQPGSFDERSLRYIREEANFGAVLAGKGGTGHGGWCILMDSEDGLKAAGKL</sequence>
<reference evidence="2" key="2">
    <citation type="submission" date="2010-07" db="EMBL/GenBank/DDBJ databases">
        <authorList>
            <consortium name="The Broad Institute Genome Sequencing Platform"/>
            <consortium name="Broad Institute Genome Sequencing Center for Infectious Disease"/>
            <person name="Ma L.-J."/>
            <person name="Dead R."/>
            <person name="Young S."/>
            <person name="Zeng Q."/>
            <person name="Koehrsen M."/>
            <person name="Alvarado L."/>
            <person name="Berlin A."/>
            <person name="Chapman S.B."/>
            <person name="Chen Z."/>
            <person name="Freedman E."/>
            <person name="Gellesch M."/>
            <person name="Goldberg J."/>
            <person name="Griggs A."/>
            <person name="Gujja S."/>
            <person name="Heilman E.R."/>
            <person name="Heiman D."/>
            <person name="Hepburn T."/>
            <person name="Howarth C."/>
            <person name="Jen D."/>
            <person name="Larson L."/>
            <person name="Mehta T."/>
            <person name="Neiman D."/>
            <person name="Pearson M."/>
            <person name="Roberts A."/>
            <person name="Saif S."/>
            <person name="Shea T."/>
            <person name="Shenoy N."/>
            <person name="Sisk P."/>
            <person name="Stolte C."/>
            <person name="Sykes S."/>
            <person name="Walk T."/>
            <person name="White J."/>
            <person name="Yandava C."/>
            <person name="Haas B."/>
            <person name="Nusbaum C."/>
            <person name="Birren B."/>
        </authorList>
    </citation>
    <scope>NUCLEOTIDE SEQUENCE</scope>
    <source>
        <strain evidence="2">R3-111a-1</strain>
    </source>
</reference>
<gene>
    <name evidence="3" type="primary">20345942</name>
    <name evidence="2" type="ORF">GGTG_05484</name>
</gene>
<dbReference type="Gene3D" id="3.40.50.720">
    <property type="entry name" value="NAD(P)-binding Rossmann-like Domain"/>
    <property type="match status" value="1"/>
</dbReference>
<reference evidence="3" key="4">
    <citation type="journal article" date="2015" name="G3 (Bethesda)">
        <title>Genome sequences of three phytopathogenic species of the Magnaporthaceae family of fungi.</title>
        <authorList>
            <person name="Okagaki L.H."/>
            <person name="Nunes C.C."/>
            <person name="Sailsbery J."/>
            <person name="Clay B."/>
            <person name="Brown D."/>
            <person name="John T."/>
            <person name="Oh Y."/>
            <person name="Young N."/>
            <person name="Fitzgerald M."/>
            <person name="Haas B.J."/>
            <person name="Zeng Q."/>
            <person name="Young S."/>
            <person name="Adiconis X."/>
            <person name="Fan L."/>
            <person name="Levin J.Z."/>
            <person name="Mitchell T.K."/>
            <person name="Okubara P.A."/>
            <person name="Farman M.L."/>
            <person name="Kohn L.M."/>
            <person name="Birren B."/>
            <person name="Ma L.-J."/>
            <person name="Dean R.A."/>
        </authorList>
    </citation>
    <scope>NUCLEOTIDE SEQUENCE</scope>
    <source>
        <strain evidence="3">R3-111a-1</strain>
    </source>
</reference>
<dbReference type="STRING" id="644352.J3NW21"/>
<dbReference type="Proteomes" id="UP000006039">
    <property type="component" value="Unassembled WGS sequence"/>
</dbReference>
<dbReference type="InterPro" id="IPR036291">
    <property type="entry name" value="NAD(P)-bd_dom_sf"/>
</dbReference>
<reference evidence="4" key="1">
    <citation type="submission" date="2010-07" db="EMBL/GenBank/DDBJ databases">
        <title>The genome sequence of Gaeumannomyces graminis var. tritici strain R3-111a-1.</title>
        <authorList>
            <consortium name="The Broad Institute Genome Sequencing Platform"/>
            <person name="Ma L.-J."/>
            <person name="Dead R."/>
            <person name="Young S."/>
            <person name="Zeng Q."/>
            <person name="Koehrsen M."/>
            <person name="Alvarado L."/>
            <person name="Berlin A."/>
            <person name="Chapman S.B."/>
            <person name="Chen Z."/>
            <person name="Freedman E."/>
            <person name="Gellesch M."/>
            <person name="Goldberg J."/>
            <person name="Griggs A."/>
            <person name="Gujja S."/>
            <person name="Heilman E.R."/>
            <person name="Heiman D."/>
            <person name="Hepburn T."/>
            <person name="Howarth C."/>
            <person name="Jen D."/>
            <person name="Larson L."/>
            <person name="Mehta T."/>
            <person name="Neiman D."/>
            <person name="Pearson M."/>
            <person name="Roberts A."/>
            <person name="Saif S."/>
            <person name="Shea T."/>
            <person name="Shenoy N."/>
            <person name="Sisk P."/>
            <person name="Stolte C."/>
            <person name="Sykes S."/>
            <person name="Walk T."/>
            <person name="White J."/>
            <person name="Yandava C."/>
            <person name="Haas B."/>
            <person name="Nusbaum C."/>
            <person name="Birren B."/>
        </authorList>
    </citation>
    <scope>NUCLEOTIDE SEQUENCE [LARGE SCALE GENOMIC DNA]</scope>
    <source>
        <strain evidence="4">R3-111a-1</strain>
    </source>
</reference>
<organism evidence="2">
    <name type="scientific">Gaeumannomyces tritici (strain R3-111a-1)</name>
    <name type="common">Wheat and barley take-all root rot fungus</name>
    <name type="synonym">Gaeumannomyces graminis var. tritici</name>
    <dbReference type="NCBI Taxonomy" id="644352"/>
    <lineage>
        <taxon>Eukaryota</taxon>
        <taxon>Fungi</taxon>
        <taxon>Dikarya</taxon>
        <taxon>Ascomycota</taxon>
        <taxon>Pezizomycotina</taxon>
        <taxon>Sordariomycetes</taxon>
        <taxon>Sordariomycetidae</taxon>
        <taxon>Magnaporthales</taxon>
        <taxon>Magnaporthaceae</taxon>
        <taxon>Gaeumannomyces</taxon>
    </lineage>
</organism>
<dbReference type="AlphaFoldDB" id="J3NW21"/>
<dbReference type="HOGENOM" id="CLU_112567_1_1_1"/>
<dbReference type="InterPro" id="IPR003781">
    <property type="entry name" value="CoA-bd"/>
</dbReference>
<dbReference type="PANTHER" id="PTHR33303:SF2">
    <property type="entry name" value="COA-BINDING DOMAIN-CONTAINING PROTEIN"/>
    <property type="match status" value="1"/>
</dbReference>